<keyword evidence="3" id="KW-0808">Transferase</keyword>
<dbReference type="Gene3D" id="1.10.10.60">
    <property type="entry name" value="Homeodomain-like"/>
    <property type="match status" value="1"/>
</dbReference>
<dbReference type="OrthoDB" id="9814402at2"/>
<evidence type="ECO:0000256" key="8">
    <source>
        <dbReference type="ARBA" id="ARBA00023163"/>
    </source>
</evidence>
<comment type="similarity">
    <text evidence="1">Belongs to the sigma-54 factor family.</text>
</comment>
<dbReference type="GO" id="GO:0006352">
    <property type="term" value="P:DNA-templated transcription initiation"/>
    <property type="evidence" value="ECO:0007669"/>
    <property type="project" value="InterPro"/>
</dbReference>
<dbReference type="PANTHER" id="PTHR32248">
    <property type="entry name" value="RNA POLYMERASE SIGMA-54 FACTOR"/>
    <property type="match status" value="1"/>
</dbReference>
<name>A0A2G1VWF8_9FLAO</name>
<feature type="domain" description="RNA polymerase sigma factor 54 DNA-binding" evidence="9">
    <location>
        <begin position="325"/>
        <end position="482"/>
    </location>
</feature>
<dbReference type="Pfam" id="PF04552">
    <property type="entry name" value="Sigma54_DBD"/>
    <property type="match status" value="1"/>
</dbReference>
<dbReference type="NCBIfam" id="TIGR02395">
    <property type="entry name" value="rpoN_sigma"/>
    <property type="match status" value="1"/>
</dbReference>
<dbReference type="AlphaFoldDB" id="A0A2G1VWF8"/>
<keyword evidence="4" id="KW-0548">Nucleotidyltransferase</keyword>
<keyword evidence="6" id="KW-0731">Sigma factor</keyword>
<comment type="caution">
    <text evidence="11">The sequence shown here is derived from an EMBL/GenBank/DDBJ whole genome shotgun (WGS) entry which is preliminary data.</text>
</comment>
<dbReference type="Pfam" id="PF00309">
    <property type="entry name" value="Sigma54_AID"/>
    <property type="match status" value="1"/>
</dbReference>
<dbReference type="InterPro" id="IPR007046">
    <property type="entry name" value="RNA_pol_sigma_54_core-bd"/>
</dbReference>
<evidence type="ECO:0000313" key="12">
    <source>
        <dbReference type="Proteomes" id="UP000229433"/>
    </source>
</evidence>
<keyword evidence="7" id="KW-0238">DNA-binding</keyword>
<dbReference type="Pfam" id="PF04963">
    <property type="entry name" value="Sigma54_CBD"/>
    <property type="match status" value="1"/>
</dbReference>
<dbReference type="PROSITE" id="PS50044">
    <property type="entry name" value="SIGMA54_3"/>
    <property type="match status" value="1"/>
</dbReference>
<evidence type="ECO:0000256" key="4">
    <source>
        <dbReference type="ARBA" id="ARBA00022695"/>
    </source>
</evidence>
<dbReference type="PROSITE" id="PS00718">
    <property type="entry name" value="SIGMA54_2"/>
    <property type="match status" value="1"/>
</dbReference>
<evidence type="ECO:0000256" key="3">
    <source>
        <dbReference type="ARBA" id="ARBA00022679"/>
    </source>
</evidence>
<evidence type="ECO:0000256" key="5">
    <source>
        <dbReference type="ARBA" id="ARBA00023015"/>
    </source>
</evidence>
<accession>A0A2G1VWF8</accession>
<dbReference type="RefSeq" id="WP_099644646.1">
    <property type="nucleotide sequence ID" value="NZ_KZ319287.1"/>
</dbReference>
<keyword evidence="12" id="KW-1185">Reference proteome</keyword>
<evidence type="ECO:0000256" key="2">
    <source>
        <dbReference type="ARBA" id="ARBA00022478"/>
    </source>
</evidence>
<evidence type="ECO:0000259" key="9">
    <source>
        <dbReference type="Pfam" id="PF04552"/>
    </source>
</evidence>
<dbReference type="Proteomes" id="UP000229433">
    <property type="component" value="Unassembled WGS sequence"/>
</dbReference>
<dbReference type="GO" id="GO:0016987">
    <property type="term" value="F:sigma factor activity"/>
    <property type="evidence" value="ECO:0007669"/>
    <property type="project" value="UniProtKB-KW"/>
</dbReference>
<dbReference type="EMBL" id="NQXA01000001">
    <property type="protein sequence ID" value="PHQ31106.1"/>
    <property type="molecule type" value="Genomic_DNA"/>
</dbReference>
<gene>
    <name evidence="11" type="primary">rpoN</name>
    <name evidence="11" type="ORF">CJ305_02475</name>
</gene>
<evidence type="ECO:0000313" key="11">
    <source>
        <dbReference type="EMBL" id="PHQ31106.1"/>
    </source>
</evidence>
<keyword evidence="2" id="KW-0240">DNA-directed RNA polymerase</keyword>
<evidence type="ECO:0000256" key="7">
    <source>
        <dbReference type="ARBA" id="ARBA00023125"/>
    </source>
</evidence>
<dbReference type="PANTHER" id="PTHR32248:SF4">
    <property type="entry name" value="RNA POLYMERASE SIGMA-54 FACTOR"/>
    <property type="match status" value="1"/>
</dbReference>
<sequence length="484" mass="55921">MLKQQLNFKLSQKLSPQQIQLMKLIQLPTQAFEQRVKQELEENPALDSGKEEVRDDFEEFDNSADEDYDSEKIEAEIDVDDYLSDDEIPSYRLNTNNYSADDEERQIPYAGGTSFTQHLMSQLHTYRLNDEQMEIAEFLIGSIDESGYIRRDLVDLVDDLAFTQNIYTSEEEVTKILKVVQNLDPAGVGARSLEECLLIQLRRKDETAAVSLAIDILEDAFDHFSKKHYTKLLSKFDISEDELRDAIEEIEHLNPKPGGSYAGNTKIVEHVIPDFTIKINDGELELTLNGRNAPEMHVSREYTNMLKGYKASKEKSKSQKDAVMFIKQKLDAAKWFIEAIKQRQQTLYVTMSSIMNYQKEYFLTGDERNLRPMILKDIADEIEMDVSTVSRVANSKYVDTPYGTKLIKEFFSESMTNDQGEEVSTREIKKILEITIQEEDKRKPLTDDKLAKILKDKGYPIARRTVAKYREQLDLPVARLRKEI</sequence>
<dbReference type="PRINTS" id="PR00045">
    <property type="entry name" value="SIGMA54FCT"/>
</dbReference>
<dbReference type="GO" id="GO:0003677">
    <property type="term" value="F:DNA binding"/>
    <property type="evidence" value="ECO:0007669"/>
    <property type="project" value="UniProtKB-KW"/>
</dbReference>
<evidence type="ECO:0000259" key="10">
    <source>
        <dbReference type="Pfam" id="PF04963"/>
    </source>
</evidence>
<keyword evidence="8" id="KW-0804">Transcription</keyword>
<keyword evidence="5" id="KW-0805">Transcription regulation</keyword>
<organism evidence="11 12">
    <name type="scientific">Leeuwenhoekiella nanhaiensis</name>
    <dbReference type="NCBI Taxonomy" id="1655491"/>
    <lineage>
        <taxon>Bacteria</taxon>
        <taxon>Pseudomonadati</taxon>
        <taxon>Bacteroidota</taxon>
        <taxon>Flavobacteriia</taxon>
        <taxon>Flavobacteriales</taxon>
        <taxon>Flavobacteriaceae</taxon>
        <taxon>Leeuwenhoekiella</taxon>
    </lineage>
</organism>
<feature type="domain" description="RNA polymerase sigma factor 54 core-binding" evidence="10">
    <location>
        <begin position="112"/>
        <end position="302"/>
    </location>
</feature>
<dbReference type="Gene3D" id="1.10.10.1330">
    <property type="entry name" value="RNA polymerase sigma-54 factor, core-binding domain"/>
    <property type="match status" value="1"/>
</dbReference>
<protein>
    <submittedName>
        <fullName evidence="11">RNA polymerase sigma-54 factor</fullName>
    </submittedName>
</protein>
<dbReference type="GO" id="GO:0000428">
    <property type="term" value="C:DNA-directed RNA polymerase complex"/>
    <property type="evidence" value="ECO:0007669"/>
    <property type="project" value="UniProtKB-KW"/>
</dbReference>
<dbReference type="GO" id="GO:0001216">
    <property type="term" value="F:DNA-binding transcription activator activity"/>
    <property type="evidence" value="ECO:0007669"/>
    <property type="project" value="InterPro"/>
</dbReference>
<evidence type="ECO:0000256" key="6">
    <source>
        <dbReference type="ARBA" id="ARBA00023082"/>
    </source>
</evidence>
<dbReference type="PIRSF" id="PIRSF000774">
    <property type="entry name" value="RpoN"/>
    <property type="match status" value="1"/>
</dbReference>
<proteinExistence type="inferred from homology"/>
<dbReference type="InterPro" id="IPR007634">
    <property type="entry name" value="RNA_pol_sigma_54_DNA-bd"/>
</dbReference>
<dbReference type="InterPro" id="IPR038709">
    <property type="entry name" value="RpoN_core-bd_sf"/>
</dbReference>
<reference evidence="11 12" key="1">
    <citation type="submission" date="2017-08" db="EMBL/GenBank/DDBJ databases">
        <title>The whole genome shortgun sequences of strain Leeuwenhoekiella nanhaiensis G18 from the South China Sea.</title>
        <authorList>
            <person name="Liu Q."/>
        </authorList>
    </citation>
    <scope>NUCLEOTIDE SEQUENCE [LARGE SCALE GENOMIC DNA]</scope>
    <source>
        <strain evidence="11 12">G18</strain>
    </source>
</reference>
<evidence type="ECO:0000256" key="1">
    <source>
        <dbReference type="ARBA" id="ARBA00008798"/>
    </source>
</evidence>
<dbReference type="InterPro" id="IPR000394">
    <property type="entry name" value="RNA_pol_sigma_54"/>
</dbReference>
<dbReference type="GO" id="GO:0016779">
    <property type="term" value="F:nucleotidyltransferase activity"/>
    <property type="evidence" value="ECO:0007669"/>
    <property type="project" value="UniProtKB-KW"/>
</dbReference>